<gene>
    <name evidence="4" type="ORF">G9272_16240</name>
</gene>
<dbReference type="Pfam" id="PF13692">
    <property type="entry name" value="Glyco_trans_1_4"/>
    <property type="match status" value="1"/>
</dbReference>
<evidence type="ECO:0000256" key="2">
    <source>
        <dbReference type="ARBA" id="ARBA00022676"/>
    </source>
</evidence>
<organism evidence="4 5">
    <name type="scientific">Streptomyces asoensis</name>
    <dbReference type="NCBI Taxonomy" id="249586"/>
    <lineage>
        <taxon>Bacteria</taxon>
        <taxon>Bacillati</taxon>
        <taxon>Actinomycetota</taxon>
        <taxon>Actinomycetes</taxon>
        <taxon>Kitasatosporales</taxon>
        <taxon>Streptomycetaceae</taxon>
        <taxon>Streptomyces</taxon>
    </lineage>
</organism>
<sequence>MTHVLLVAGTAPTLSMLKAAVEQFRAAGATVRLAGYFDREAVDGVLDAADVCSLTEAAAERGDAFAKRVAKLPPARRTWASAERNRRVLRDARRAQVLVALDANAVYTVWRFAERNRRADAVFGVAPGLRALQARAERPVQYVLRDAVRTVPSPTVTLRSTKRGVRHSAGAVLRRASSPAVMRTAIGAKAWRTAVVAPRVPDAMRAKLARRVSLSMAKGGRKTGATLVLDQAAERIGNRKLSAALLADAARADLARGHDNPKLRNKAIGAALNLADQRFKKKDLAAAADQLSTAFALAFNRGLHFDGVSSPMADDPDAYLAVFRKNAAFKALSAPRGRALPAAPAPTGRPLRLLVTTYANAAFLKAIRDRYENHPDVEIRYLDVNEDDTLRPLVRGIKRIMEHALGGQPAFHDKVEEALRPHLDWADTVFVDWCTNAAAIFTAVDPGTTRMVIRLHSYEAFAFWPHLVDFTRVDDLILVSDHLREVVEKVLPQLAGSDTATTHVVPNAMDLLPFDREKTDPDARFNLGLVGVSAVAKDPRWAVQVLRLLREKDERYRLVVIGEGLPRKASAAVRAYDDLLQADLEELEAAGAVHLVGQTDDVPAALTEVGVILSSSVRESFHCGLVEGTVSGALPVVRDWPFFASLENGPRTLFPTDWVVSTPEEAAERILKLTATEDSWRAATEPAAKHALTMWDWSVVSREFDRLLLGGQA</sequence>
<dbReference type="RefSeq" id="WP_171397225.1">
    <property type="nucleotide sequence ID" value="NZ_CP049838.1"/>
</dbReference>
<evidence type="ECO:0000256" key="3">
    <source>
        <dbReference type="ARBA" id="ARBA00022679"/>
    </source>
</evidence>
<accession>A0A6M4WNG4</accession>
<dbReference type="Proteomes" id="UP000502665">
    <property type="component" value="Chromosome"/>
</dbReference>
<dbReference type="PANTHER" id="PTHR12526:SF629">
    <property type="entry name" value="TEICHURONIC ACID BIOSYNTHESIS GLYCOSYLTRANSFERASE TUAH-RELATED"/>
    <property type="match status" value="1"/>
</dbReference>
<dbReference type="PANTHER" id="PTHR12526">
    <property type="entry name" value="GLYCOSYLTRANSFERASE"/>
    <property type="match status" value="1"/>
</dbReference>
<name>A0A6M4WNG4_9ACTN</name>
<keyword evidence="5" id="KW-1185">Reference proteome</keyword>
<dbReference type="GO" id="GO:0016757">
    <property type="term" value="F:glycosyltransferase activity"/>
    <property type="evidence" value="ECO:0007669"/>
    <property type="project" value="UniProtKB-KW"/>
</dbReference>
<proteinExistence type="predicted"/>
<evidence type="ECO:0000313" key="5">
    <source>
        <dbReference type="Proteomes" id="UP000502665"/>
    </source>
</evidence>
<evidence type="ECO:0000313" key="4">
    <source>
        <dbReference type="EMBL" id="QJT01668.1"/>
    </source>
</evidence>
<dbReference type="Gene3D" id="3.40.50.2000">
    <property type="entry name" value="Glycogen Phosphorylase B"/>
    <property type="match status" value="1"/>
</dbReference>
<dbReference type="SUPFAM" id="SSF53756">
    <property type="entry name" value="UDP-Glycosyltransferase/glycogen phosphorylase"/>
    <property type="match status" value="1"/>
</dbReference>
<reference evidence="4" key="1">
    <citation type="submission" date="2020-03" db="EMBL/GenBank/DDBJ databases">
        <title>Molecular networking-based the target discovery of potent antiproliferative macrolactams: 5/6/7/16 polycyclic ansamycins and glycosylated trienomycin from Streptomyces cacaoi subsp. asoensis.</title>
        <authorList>
            <person name="Liu L.-L."/>
        </authorList>
    </citation>
    <scope>NUCLEOTIDE SEQUENCE [LARGE SCALE GENOMIC DNA]</scope>
    <source>
        <strain evidence="4">H2S5</strain>
    </source>
</reference>
<keyword evidence="3" id="KW-0808">Transferase</keyword>
<evidence type="ECO:0000256" key="1">
    <source>
        <dbReference type="ARBA" id="ARBA00021292"/>
    </source>
</evidence>
<dbReference type="AlphaFoldDB" id="A0A6M4WNG4"/>
<dbReference type="EMBL" id="CP049838">
    <property type="protein sequence ID" value="QJT01668.1"/>
    <property type="molecule type" value="Genomic_DNA"/>
</dbReference>
<keyword evidence="2" id="KW-0328">Glycosyltransferase</keyword>
<protein>
    <recommendedName>
        <fullName evidence="1">D-inositol 3-phosphate glycosyltransferase</fullName>
    </recommendedName>
</protein>